<dbReference type="SUPFAM" id="SSF51197">
    <property type="entry name" value="Clavaminate synthase-like"/>
    <property type="match status" value="1"/>
</dbReference>
<keyword evidence="3" id="KW-0847">Vitamin C</keyword>
<dbReference type="FunFam" id="2.60.120.330:FF:000018">
    <property type="entry name" value="2-oxoglutarate (2OG) and Fe(II)-dependent oxygenase superfamily protein"/>
    <property type="match status" value="1"/>
</dbReference>
<dbReference type="EMBL" id="CAMGYJ010000003">
    <property type="protein sequence ID" value="CAI0388791.1"/>
    <property type="molecule type" value="Genomic_DNA"/>
</dbReference>
<evidence type="ECO:0000313" key="9">
    <source>
        <dbReference type="EMBL" id="CAI0388981.1"/>
    </source>
</evidence>
<evidence type="ECO:0000256" key="1">
    <source>
        <dbReference type="ARBA" id="ARBA00008056"/>
    </source>
</evidence>
<dbReference type="GO" id="GO:0046872">
    <property type="term" value="F:metal ion binding"/>
    <property type="evidence" value="ECO:0007669"/>
    <property type="project" value="UniProtKB-KW"/>
</dbReference>
<comment type="caution">
    <text evidence="8">The sequence shown here is derived from an EMBL/GenBank/DDBJ whole genome shotgun (WGS) entry which is preliminary data.</text>
</comment>
<organism evidence="8 10">
    <name type="scientific">Linum tenue</name>
    <dbReference type="NCBI Taxonomy" id="586396"/>
    <lineage>
        <taxon>Eukaryota</taxon>
        <taxon>Viridiplantae</taxon>
        <taxon>Streptophyta</taxon>
        <taxon>Embryophyta</taxon>
        <taxon>Tracheophyta</taxon>
        <taxon>Spermatophyta</taxon>
        <taxon>Magnoliopsida</taxon>
        <taxon>eudicotyledons</taxon>
        <taxon>Gunneridae</taxon>
        <taxon>Pentapetalae</taxon>
        <taxon>rosids</taxon>
        <taxon>fabids</taxon>
        <taxon>Malpighiales</taxon>
        <taxon>Linaceae</taxon>
        <taxon>Linum</taxon>
    </lineage>
</organism>
<name>A0AAV0HU29_9ROSI</name>
<keyword evidence="4 5" id="KW-0408">Iron</keyword>
<keyword evidence="10" id="KW-1185">Reference proteome</keyword>
<evidence type="ECO:0000256" key="4">
    <source>
        <dbReference type="ARBA" id="ARBA00023004"/>
    </source>
</evidence>
<sequence length="351" mass="39275">MVEAIDAPLPPTSTTPQVQDISLHGDDPPPRYIVRELPDLSPPSTTIPIIDLSRLLSGDEDGGREELGELKAALTSWGCFQLIGHGIPGELLDEVQVSAKQFFRLPSEEKQMCFRPEDDVEGYGNDPILSDKQILDWSDRLLLKLVPEDTRKLHLWPTNPTQFREVVSGYSDELKRIVEALMKAMARCVGLEEDCFLKQYGGKEMMMSRFNHYPVCPRPDVVLGVKAHSDGSGVTVLLQDDKVEGLQILKEGRWYGVPIIPHALVVNVGDQMQIMSNGIFKSPMHRAAVSATRERYSLAVFHLPDPEVEIGPAQDLVTKELPQQYRNLKNYSAINFDCFQKGEIALDSVKI</sequence>
<dbReference type="Pfam" id="PF14226">
    <property type="entry name" value="DIOX_N"/>
    <property type="match status" value="1"/>
</dbReference>
<dbReference type="PANTHER" id="PTHR47991">
    <property type="entry name" value="OXOGLUTARATE/IRON-DEPENDENT DIOXYGENASE"/>
    <property type="match status" value="1"/>
</dbReference>
<dbReference type="Gene3D" id="2.60.120.330">
    <property type="entry name" value="B-lactam Antibiotic, Isopenicillin N Synthase, Chain"/>
    <property type="match status" value="1"/>
</dbReference>
<feature type="domain" description="Fe2OG dioxygenase" evidence="7">
    <location>
        <begin position="203"/>
        <end position="304"/>
    </location>
</feature>
<comment type="similarity">
    <text evidence="1 5">Belongs to the iron/ascorbate-dependent oxidoreductase family.</text>
</comment>
<dbReference type="EMBL" id="CAMGYJ010000003">
    <property type="protein sequence ID" value="CAI0388981.1"/>
    <property type="molecule type" value="Genomic_DNA"/>
</dbReference>
<evidence type="ECO:0000313" key="10">
    <source>
        <dbReference type="Proteomes" id="UP001154282"/>
    </source>
</evidence>
<dbReference type="InterPro" id="IPR005123">
    <property type="entry name" value="Oxoglu/Fe-dep_dioxygenase_dom"/>
</dbReference>
<protein>
    <recommendedName>
        <fullName evidence="7">Fe2OG dioxygenase domain-containing protein</fullName>
    </recommendedName>
</protein>
<dbReference type="Proteomes" id="UP001154282">
    <property type="component" value="Unassembled WGS sequence"/>
</dbReference>
<evidence type="ECO:0000256" key="2">
    <source>
        <dbReference type="ARBA" id="ARBA00022723"/>
    </source>
</evidence>
<evidence type="ECO:0000256" key="3">
    <source>
        <dbReference type="ARBA" id="ARBA00022896"/>
    </source>
</evidence>
<dbReference type="InterPro" id="IPR026992">
    <property type="entry name" value="DIOX_N"/>
</dbReference>
<evidence type="ECO:0000313" key="8">
    <source>
        <dbReference type="EMBL" id="CAI0388791.1"/>
    </source>
</evidence>
<reference evidence="8" key="1">
    <citation type="submission" date="2022-08" db="EMBL/GenBank/DDBJ databases">
        <authorList>
            <person name="Gutierrez-Valencia J."/>
        </authorList>
    </citation>
    <scope>NUCLEOTIDE SEQUENCE</scope>
</reference>
<dbReference type="AlphaFoldDB" id="A0AAV0HU29"/>
<evidence type="ECO:0000259" key="7">
    <source>
        <dbReference type="PROSITE" id="PS51471"/>
    </source>
</evidence>
<dbReference type="InterPro" id="IPR044861">
    <property type="entry name" value="IPNS-like_FE2OG_OXY"/>
</dbReference>
<dbReference type="PROSITE" id="PS51471">
    <property type="entry name" value="FE2OG_OXY"/>
    <property type="match status" value="1"/>
</dbReference>
<keyword evidence="2 5" id="KW-0479">Metal-binding</keyword>
<dbReference type="Pfam" id="PF03171">
    <property type="entry name" value="2OG-FeII_Oxy"/>
    <property type="match status" value="1"/>
</dbReference>
<dbReference type="GO" id="GO:0031418">
    <property type="term" value="F:L-ascorbic acid binding"/>
    <property type="evidence" value="ECO:0007669"/>
    <property type="project" value="UniProtKB-KW"/>
</dbReference>
<feature type="region of interest" description="Disordered" evidence="6">
    <location>
        <begin position="1"/>
        <end position="24"/>
    </location>
</feature>
<evidence type="ECO:0000256" key="5">
    <source>
        <dbReference type="RuleBase" id="RU003682"/>
    </source>
</evidence>
<dbReference type="InterPro" id="IPR050295">
    <property type="entry name" value="Plant_2OG-oxidoreductases"/>
</dbReference>
<gene>
    <name evidence="8" type="ORF">LITE_LOCUS5985</name>
    <name evidence="9" type="ORF">LITE_LOCUS6048</name>
</gene>
<keyword evidence="5" id="KW-0560">Oxidoreductase</keyword>
<dbReference type="InterPro" id="IPR027443">
    <property type="entry name" value="IPNS-like_sf"/>
</dbReference>
<evidence type="ECO:0000256" key="6">
    <source>
        <dbReference type="SAM" id="MobiDB-lite"/>
    </source>
</evidence>
<proteinExistence type="inferred from homology"/>
<accession>A0AAV0HU29</accession>
<dbReference type="GO" id="GO:0016491">
    <property type="term" value="F:oxidoreductase activity"/>
    <property type="evidence" value="ECO:0007669"/>
    <property type="project" value="UniProtKB-KW"/>
</dbReference>